<dbReference type="Pfam" id="PF09234">
    <property type="entry name" value="DUF1963"/>
    <property type="match status" value="1"/>
</dbReference>
<dbReference type="PANTHER" id="PTHR36436:SF6">
    <property type="entry name" value="SLL5081 PROTEIN"/>
    <property type="match status" value="1"/>
</dbReference>
<reference evidence="1 2" key="1">
    <citation type="submission" date="2020-01" db="EMBL/GenBank/DDBJ databases">
        <authorList>
            <person name="Gulvik C.A."/>
            <person name="Batra D.G."/>
        </authorList>
    </citation>
    <scope>NUCLEOTIDE SEQUENCE [LARGE SCALE GENOMIC DNA]</scope>
    <source>
        <strain evidence="1 2">W9323</strain>
    </source>
</reference>
<dbReference type="InterPro" id="IPR015315">
    <property type="entry name" value="DUF1963"/>
</dbReference>
<dbReference type="SUPFAM" id="SSF103032">
    <property type="entry name" value="Hypothetical protein YwqG"/>
    <property type="match status" value="1"/>
</dbReference>
<dbReference type="Gene3D" id="2.30.320.10">
    <property type="entry name" value="YwqG-like"/>
    <property type="match status" value="1"/>
</dbReference>
<dbReference type="KEGG" id="kpul:GXN76_15215"/>
<dbReference type="RefSeq" id="WP_173224517.1">
    <property type="nucleotide sequence ID" value="NZ_CP048104.1"/>
</dbReference>
<keyword evidence="2" id="KW-1185">Reference proteome</keyword>
<gene>
    <name evidence="1" type="ORF">GXN76_15215</name>
</gene>
<dbReference type="InterPro" id="IPR035948">
    <property type="entry name" value="YwqG-like_sf"/>
</dbReference>
<evidence type="ECO:0000313" key="2">
    <source>
        <dbReference type="Proteomes" id="UP000503088"/>
    </source>
</evidence>
<dbReference type="EMBL" id="CP048104">
    <property type="protein sequence ID" value="QKG85663.1"/>
    <property type="molecule type" value="Genomic_DNA"/>
</dbReference>
<sequence>MTQSSQLEKKIRHVLKENDLIGLEEEIINTLVPCIRIKPQEEEELTIGTSKFGGYPDLPPGMDFPRLHGEPLSFIGQYNLEEIKQTGFPSPLPDRGMLYFFCSLPPSETKGQVLYASDSPDNLYPVPFPDDLPRENCFPEHKMKFLLDQTLPNVDAGEEMDEVFYDLMDQLYELENQQSGFHQIFGLPFEIDRNVFQQCEVESGKKGDQWNLLLQIDSDEQLEMAWGDLGILYFCISEKDLKEVNFPETQMVMQSYG</sequence>
<name>A0A7D3Y3J6_9BACL</name>
<proteinExistence type="predicted"/>
<dbReference type="AlphaFoldDB" id="A0A7D3Y3J6"/>
<dbReference type="PANTHER" id="PTHR36436">
    <property type="entry name" value="SLL5081 PROTEIN"/>
    <property type="match status" value="1"/>
</dbReference>
<protein>
    <submittedName>
        <fullName evidence="1">DUF1963 domain-containing protein</fullName>
    </submittedName>
</protein>
<dbReference type="Proteomes" id="UP000503088">
    <property type="component" value="Chromosome"/>
</dbReference>
<accession>A0A7D3Y3J6</accession>
<evidence type="ECO:0000313" key="1">
    <source>
        <dbReference type="EMBL" id="QKG85663.1"/>
    </source>
</evidence>
<organism evidence="1 2">
    <name type="scientific">Kroppenstedtia pulmonis</name>
    <dbReference type="NCBI Taxonomy" id="1380685"/>
    <lineage>
        <taxon>Bacteria</taxon>
        <taxon>Bacillati</taxon>
        <taxon>Bacillota</taxon>
        <taxon>Bacilli</taxon>
        <taxon>Bacillales</taxon>
        <taxon>Thermoactinomycetaceae</taxon>
        <taxon>Kroppenstedtia</taxon>
    </lineage>
</organism>